<dbReference type="GO" id="GO:0016491">
    <property type="term" value="F:oxidoreductase activity"/>
    <property type="evidence" value="ECO:0007669"/>
    <property type="project" value="UniProtKB-KW"/>
</dbReference>
<comment type="caution">
    <text evidence="5">The sequence shown here is derived from an EMBL/GenBank/DDBJ whole genome shotgun (WGS) entry which is preliminary data.</text>
</comment>
<dbReference type="AlphaFoldDB" id="A0A077PGL9"/>
<proteinExistence type="inferred from homology"/>
<dbReference type="Gene3D" id="2.60.120.330">
    <property type="entry name" value="B-lactam Antibiotic, Isopenicillin N Synthase, Chain"/>
    <property type="match status" value="1"/>
</dbReference>
<keyword evidence="2 3" id="KW-0408">Iron</keyword>
<dbReference type="PANTHER" id="PTHR47991">
    <property type="entry name" value="OXOGLUTARATE/IRON-DEPENDENT DIOXYGENASE"/>
    <property type="match status" value="1"/>
</dbReference>
<evidence type="ECO:0000259" key="4">
    <source>
        <dbReference type="PROSITE" id="PS51471"/>
    </source>
</evidence>
<dbReference type="HOGENOM" id="CLU_080402_0_0_6"/>
<sequence>MLDKNKLSNWKLEKGKIYSDVYNKRNDERPVNGFASLQRATILDNRLYFPSADIRSQAINDGVFFLKIPSWINLEECDSFASNFYRGEHIHKYGKFREITSSYFNDPLLGFHTRSDQIEQFLLEHRFWQKVYPNAITNTGINLIRLSTIILRSILELTDIPIKDWFTATGGCVDSQGTYHLTFNHYRPYFQGIGLSSHKDDGFLTILRSNFPGLEVNINNRWESVSPLEDHFIINFGLSMELLTKNTIQPVNAIMHRVSHQSKDRHTFGHFTSSYCNPEKDAGIYSYSSKQGLFKVCNSRELINFNDEEIYEGTYPPDGENL</sequence>
<dbReference type="Proteomes" id="UP000028500">
    <property type="component" value="Unassembled WGS sequence"/>
</dbReference>
<dbReference type="InterPro" id="IPR027443">
    <property type="entry name" value="IPNS-like_sf"/>
</dbReference>
<protein>
    <recommendedName>
        <fullName evidence="4">Fe2OG dioxygenase domain-containing protein</fullName>
    </recommendedName>
</protein>
<accession>A0A077PGL9</accession>
<name>A0A077PGL9_XENBV</name>
<gene>
    <name evidence="5" type="ORF">XBKQ1_1640002</name>
</gene>
<keyword evidence="6" id="KW-1185">Reference proteome</keyword>
<dbReference type="RefSeq" id="WP_038246448.1">
    <property type="nucleotide sequence ID" value="NZ_CAWLZI010000154.1"/>
</dbReference>
<evidence type="ECO:0000256" key="3">
    <source>
        <dbReference type="RuleBase" id="RU003682"/>
    </source>
</evidence>
<dbReference type="Pfam" id="PF03171">
    <property type="entry name" value="2OG-FeII_Oxy"/>
    <property type="match status" value="1"/>
</dbReference>
<evidence type="ECO:0000313" key="5">
    <source>
        <dbReference type="EMBL" id="CDH18889.1"/>
    </source>
</evidence>
<comment type="similarity">
    <text evidence="3">Belongs to the iron/ascorbate-dependent oxidoreductase family.</text>
</comment>
<evidence type="ECO:0000256" key="2">
    <source>
        <dbReference type="ARBA" id="ARBA00023004"/>
    </source>
</evidence>
<reference evidence="5" key="1">
    <citation type="submission" date="2013-07" db="EMBL/GenBank/DDBJ databases">
        <title>Sub-species coevolution in mutualistic symbiosis.</title>
        <authorList>
            <person name="Murfin K."/>
            <person name="Klassen J."/>
            <person name="Lee M."/>
            <person name="Forst S."/>
            <person name="Stock P."/>
            <person name="Goodrich-Blair H."/>
        </authorList>
    </citation>
    <scope>NUCLEOTIDE SEQUENCE [LARGE SCALE GENOMIC DNA]</scope>
    <source>
        <strain evidence="5">Kraussei Quebec</strain>
    </source>
</reference>
<dbReference type="SUPFAM" id="SSF51197">
    <property type="entry name" value="Clavaminate synthase-like"/>
    <property type="match status" value="1"/>
</dbReference>
<dbReference type="InterPro" id="IPR050295">
    <property type="entry name" value="Plant_2OG-oxidoreductases"/>
</dbReference>
<dbReference type="GO" id="GO:0046872">
    <property type="term" value="F:metal ion binding"/>
    <property type="evidence" value="ECO:0007669"/>
    <property type="project" value="UniProtKB-KW"/>
</dbReference>
<dbReference type="OrthoDB" id="6456709at2"/>
<dbReference type="EMBL" id="CBSY010000073">
    <property type="protein sequence ID" value="CDH18889.1"/>
    <property type="molecule type" value="Genomic_DNA"/>
</dbReference>
<dbReference type="PROSITE" id="PS51471">
    <property type="entry name" value="FE2OG_OXY"/>
    <property type="match status" value="1"/>
</dbReference>
<evidence type="ECO:0000313" key="6">
    <source>
        <dbReference type="Proteomes" id="UP000028500"/>
    </source>
</evidence>
<evidence type="ECO:0000256" key="1">
    <source>
        <dbReference type="ARBA" id="ARBA00022723"/>
    </source>
</evidence>
<dbReference type="InterPro" id="IPR005123">
    <property type="entry name" value="Oxoglu/Fe-dep_dioxygenase_dom"/>
</dbReference>
<feature type="domain" description="Fe2OG dioxygenase" evidence="4">
    <location>
        <begin position="177"/>
        <end position="278"/>
    </location>
</feature>
<keyword evidence="1 3" id="KW-0479">Metal-binding</keyword>
<dbReference type="InterPro" id="IPR044861">
    <property type="entry name" value="IPNS-like_FE2OG_OXY"/>
</dbReference>
<organism evidence="5 6">
    <name type="scientific">Xenorhabdus bovienii str. kraussei Quebec</name>
    <dbReference type="NCBI Taxonomy" id="1398203"/>
    <lineage>
        <taxon>Bacteria</taxon>
        <taxon>Pseudomonadati</taxon>
        <taxon>Pseudomonadota</taxon>
        <taxon>Gammaproteobacteria</taxon>
        <taxon>Enterobacterales</taxon>
        <taxon>Morganellaceae</taxon>
        <taxon>Xenorhabdus</taxon>
    </lineage>
</organism>
<keyword evidence="3" id="KW-0560">Oxidoreductase</keyword>